<dbReference type="GO" id="GO:0046872">
    <property type="term" value="F:metal ion binding"/>
    <property type="evidence" value="ECO:0007669"/>
    <property type="project" value="InterPro"/>
</dbReference>
<dbReference type="AlphaFoldDB" id="A0AAJ4NK67"/>
<dbReference type="Gene3D" id="3.30.830.10">
    <property type="entry name" value="Metalloenzyme, LuxS/M16 peptidase-like"/>
    <property type="match status" value="4"/>
</dbReference>
<dbReference type="Pfam" id="PF05193">
    <property type="entry name" value="Peptidase_M16_C"/>
    <property type="match status" value="2"/>
</dbReference>
<evidence type="ECO:0000313" key="4">
    <source>
        <dbReference type="EMBL" id="QWQ21347.2"/>
    </source>
</evidence>
<dbReference type="PANTHER" id="PTHR11851:SF49">
    <property type="entry name" value="MITOCHONDRIAL-PROCESSING PEPTIDASE SUBUNIT ALPHA"/>
    <property type="match status" value="1"/>
</dbReference>
<dbReference type="InterPro" id="IPR007863">
    <property type="entry name" value="Peptidase_M16_C"/>
</dbReference>
<evidence type="ECO:0000259" key="2">
    <source>
        <dbReference type="Pfam" id="PF00675"/>
    </source>
</evidence>
<dbReference type="EMBL" id="CP076405">
    <property type="protein sequence ID" value="QWQ21347.2"/>
    <property type="molecule type" value="Genomic_DNA"/>
</dbReference>
<dbReference type="InterPro" id="IPR011249">
    <property type="entry name" value="Metalloenz_LuxS/M16"/>
</dbReference>
<dbReference type="InterPro" id="IPR011765">
    <property type="entry name" value="Pept_M16_N"/>
</dbReference>
<dbReference type="Pfam" id="PF00675">
    <property type="entry name" value="Peptidase_M16"/>
    <property type="match status" value="1"/>
</dbReference>
<protein>
    <submittedName>
        <fullName evidence="4">Insulinase family protein</fullName>
    </submittedName>
</protein>
<organism evidence="4 5">
    <name type="scientific">Providencia rettgeri</name>
    <dbReference type="NCBI Taxonomy" id="587"/>
    <lineage>
        <taxon>Bacteria</taxon>
        <taxon>Pseudomonadati</taxon>
        <taxon>Pseudomonadota</taxon>
        <taxon>Gammaproteobacteria</taxon>
        <taxon>Enterobacterales</taxon>
        <taxon>Morganellaceae</taxon>
        <taxon>Providencia</taxon>
    </lineage>
</organism>
<evidence type="ECO:0000313" key="5">
    <source>
        <dbReference type="Proteomes" id="UP000682358"/>
    </source>
</evidence>
<evidence type="ECO:0000259" key="3">
    <source>
        <dbReference type="Pfam" id="PF05193"/>
    </source>
</evidence>
<proteinExistence type="inferred from homology"/>
<feature type="domain" description="Peptidase M16 C-terminal" evidence="3">
    <location>
        <begin position="211"/>
        <end position="265"/>
    </location>
</feature>
<accession>A0AAJ4NK67</accession>
<dbReference type="InterPro" id="IPR050361">
    <property type="entry name" value="MPP/UQCRC_Complex"/>
</dbReference>
<dbReference type="Proteomes" id="UP000682358">
    <property type="component" value="Chromosome"/>
</dbReference>
<name>A0AAJ4NK67_PRORE</name>
<dbReference type="SUPFAM" id="SSF63411">
    <property type="entry name" value="LuxS/MPP-like metallohydrolase"/>
    <property type="match status" value="4"/>
</dbReference>
<comment type="similarity">
    <text evidence="1">Belongs to the peptidase M16 family.</text>
</comment>
<reference evidence="4" key="1">
    <citation type="submission" date="2021-06" db="EMBL/GenBank/DDBJ databases">
        <title>Emergence of genetically related NDM-1-producing Providencia rettgeri strains in Argentina.</title>
        <authorList>
            <person name="Pasteran F."/>
            <person name="Meo A."/>
            <person name="Gomez S."/>
            <person name="Derdoy L."/>
            <person name="Albronoz E."/>
            <person name="Faccone D."/>
            <person name="Guerriero L."/>
            <person name="Archuby D."/>
            <person name="Tarzia A."/>
            <person name="Lopez M."/>
            <person name="Corso A."/>
        </authorList>
    </citation>
    <scope>NUCLEOTIDE SEQUENCE</scope>
    <source>
        <strain evidence="4">PreM15628</strain>
    </source>
</reference>
<feature type="domain" description="Peptidase M16 N-terminal" evidence="2">
    <location>
        <begin position="55"/>
        <end position="168"/>
    </location>
</feature>
<feature type="domain" description="Peptidase M16 C-terminal" evidence="3">
    <location>
        <begin position="685"/>
        <end position="862"/>
    </location>
</feature>
<dbReference type="PANTHER" id="PTHR11851">
    <property type="entry name" value="METALLOPROTEASE"/>
    <property type="match status" value="1"/>
</dbReference>
<gene>
    <name evidence="4" type="ORF">KOF27_03050</name>
</gene>
<sequence>MLHKITFATLISILLGGCAGSTSVSQNSTSLLPVRGDLQHYQLDNGLQVYLLQRNQPGVELRLLVSSGSLQENEQQLGLAHFTEHMAFKGTKHFPGTTGFKQLEHQGLKLGSHVNAITSLNSTLYKLSLPEATTAQVATGLQVMADWASNMTFDQEAFEKERPVIVEEWRLRQGMGYRINDSLEKLRYHGSRYVDRNPIGSLDVVRNAPIEQAKDYYQTWYQPQRMSLLIIGDFNSSSVRNQVDNLFALPKPKKVAEDNPQWKQFTHSTNMLVQGVFDKEQGARYVQFALQKDVSAPLNTRLGQSEDLLDNLWLAILNQRFSVMVDNGILPSISINEQGAMLDNQRLQQLMIIHPKGNDYQGATEILFTELQRLATEPVTQEELDSAKQAMLKKFSLQAASEQRYSNEYLAGQLTTALEYDMPMWNKRQQLDNSYQLIKSVKPQDLQQHVAKFLQTASPRLALIGPDTDAPTIDKSAFNQQWLKIRQSTPGPFTLRSKAIQLQLPQSIKGSIVDQSKLPVEKTEHWTLSNGIQVIVKTDKNLKDDIQFNLQLPGGRSLETQQTAGLTDWALKLPESSGYGNYSARDLALLAKQNQISVRPYSELLTHGFRGKAPVDNLETALQLLNLKLTAPQFSGEKLEQQKQSFTLNLSKTPVERTFLDNINRESYTHGEFLVINPKGSWQQFTAQQLQQANRQLLTSTADMTLVITGAMNSRDLKPLLEQWVASLPHSNQKLVSRDQGIMPKMASFNKTYPISSSDKSMVSIQFASPAVWNQQDSLAIQLIDTIVSQRLRGELREKASGIYALGFSQMLAKKPQPYYLARLNFTTSPERAQEMTQIAQKTIGQIRQTGISEKELTEAKNTWLTENSQVTDSSSYWTEALAQIAADDGQYQRLNQQKDIIHQLTVEDINRLARQYLGRNSKVFMMTPWLSNK</sequence>
<evidence type="ECO:0000256" key="1">
    <source>
        <dbReference type="ARBA" id="ARBA00007261"/>
    </source>
</evidence>
<dbReference type="PROSITE" id="PS51257">
    <property type="entry name" value="PROKAR_LIPOPROTEIN"/>
    <property type="match status" value="1"/>
</dbReference>